<dbReference type="Gene3D" id="3.10.450.50">
    <property type="match status" value="1"/>
</dbReference>
<feature type="region of interest" description="Disordered" evidence="1">
    <location>
        <begin position="75"/>
        <end position="97"/>
    </location>
</feature>
<dbReference type="Gene3D" id="2.60.120.10">
    <property type="entry name" value="Jelly Rolls"/>
    <property type="match status" value="1"/>
</dbReference>
<proteinExistence type="predicted"/>
<dbReference type="InterPro" id="IPR014710">
    <property type="entry name" value="RmlC-like_jellyroll"/>
</dbReference>
<organism evidence="2">
    <name type="scientific">uncultured Thermomicrobiales bacterium</name>
    <dbReference type="NCBI Taxonomy" id="1645740"/>
    <lineage>
        <taxon>Bacteria</taxon>
        <taxon>Pseudomonadati</taxon>
        <taxon>Thermomicrobiota</taxon>
        <taxon>Thermomicrobia</taxon>
        <taxon>Thermomicrobiales</taxon>
        <taxon>environmental samples</taxon>
    </lineage>
</organism>
<dbReference type="AlphaFoldDB" id="A0A6J4TQI9"/>
<sequence length="236" mass="24996">MDPARAPPPAARFGGAGRLLLFATPAGFEQFVVELGEPVADWSSPPSAPPDMATLMAVAAKYRVDILGPLPDEAVPMGQAMRGSSEDSERSEAMSGEENAAVVERWIEAYNARDTRAEAAARAPGFVAHVPGVPVPLDADAWVGFTASFAAAFPDLRLTVEESFAAGDKVAARVTFRGTHRSEFQGIPPTDRQVTFSSIELNRMVDGKVAEHWVELDLLGLLRQLGAIPTPGTAGS</sequence>
<protein>
    <recommendedName>
        <fullName evidence="3">Ester cyclase</fullName>
    </recommendedName>
</protein>
<dbReference type="PANTHER" id="PTHR38436:SF1">
    <property type="entry name" value="ESTER CYCLASE"/>
    <property type="match status" value="1"/>
</dbReference>
<evidence type="ECO:0000256" key="1">
    <source>
        <dbReference type="SAM" id="MobiDB-lite"/>
    </source>
</evidence>
<dbReference type="InterPro" id="IPR032710">
    <property type="entry name" value="NTF2-like_dom_sf"/>
</dbReference>
<dbReference type="InterPro" id="IPR009959">
    <property type="entry name" value="Cyclase_SnoaL-like"/>
</dbReference>
<evidence type="ECO:0008006" key="3">
    <source>
        <dbReference type="Google" id="ProtNLM"/>
    </source>
</evidence>
<dbReference type="SUPFAM" id="SSF54427">
    <property type="entry name" value="NTF2-like"/>
    <property type="match status" value="1"/>
</dbReference>
<evidence type="ECO:0000313" key="2">
    <source>
        <dbReference type="EMBL" id="CAA9529643.1"/>
    </source>
</evidence>
<gene>
    <name evidence="2" type="ORF">AVDCRST_MAG73-813</name>
</gene>
<dbReference type="PANTHER" id="PTHR38436">
    <property type="entry name" value="POLYKETIDE CYCLASE SNOAL-LIKE DOMAIN"/>
    <property type="match status" value="1"/>
</dbReference>
<dbReference type="GO" id="GO:0030638">
    <property type="term" value="P:polyketide metabolic process"/>
    <property type="evidence" value="ECO:0007669"/>
    <property type="project" value="InterPro"/>
</dbReference>
<name>A0A6J4TQI9_9BACT</name>
<accession>A0A6J4TQI9</accession>
<reference evidence="2" key="1">
    <citation type="submission" date="2020-02" db="EMBL/GenBank/DDBJ databases">
        <authorList>
            <person name="Meier V. D."/>
        </authorList>
    </citation>
    <scope>NUCLEOTIDE SEQUENCE</scope>
    <source>
        <strain evidence="2">AVDCRST_MAG73</strain>
    </source>
</reference>
<dbReference type="EMBL" id="CADCWE010000046">
    <property type="protein sequence ID" value="CAA9529643.1"/>
    <property type="molecule type" value="Genomic_DNA"/>
</dbReference>
<dbReference type="Pfam" id="PF07366">
    <property type="entry name" value="SnoaL"/>
    <property type="match status" value="1"/>
</dbReference>